<dbReference type="STRING" id="1408157.A0A1J7IUM4"/>
<keyword evidence="2 4" id="KW-1133">Transmembrane helix</keyword>
<dbReference type="Pfam" id="PF04145">
    <property type="entry name" value="Ctr"/>
    <property type="match status" value="1"/>
</dbReference>
<dbReference type="InParanoid" id="A0A1J7IUM4"/>
<dbReference type="GO" id="GO:0005375">
    <property type="term" value="F:copper ion transmembrane transporter activity"/>
    <property type="evidence" value="ECO:0007669"/>
    <property type="project" value="UniProtKB-UniRule"/>
</dbReference>
<protein>
    <recommendedName>
        <fullName evidence="4">Copper transport protein</fullName>
    </recommendedName>
</protein>
<dbReference type="EMBL" id="KV875096">
    <property type="protein sequence ID" value="OIW31021.1"/>
    <property type="molecule type" value="Genomic_DNA"/>
</dbReference>
<dbReference type="GO" id="GO:0005886">
    <property type="term" value="C:plasma membrane"/>
    <property type="evidence" value="ECO:0007669"/>
    <property type="project" value="TreeGrafter"/>
</dbReference>
<feature type="transmembrane region" description="Helical" evidence="4">
    <location>
        <begin position="133"/>
        <end position="153"/>
    </location>
</feature>
<keyword evidence="4" id="KW-0186">Copper</keyword>
<evidence type="ECO:0000313" key="5">
    <source>
        <dbReference type="EMBL" id="OIW31021.1"/>
    </source>
</evidence>
<evidence type="ECO:0000313" key="6">
    <source>
        <dbReference type="Proteomes" id="UP000182658"/>
    </source>
</evidence>
<comment type="subcellular location">
    <subcellularLocation>
        <location evidence="4">Membrane</location>
        <topology evidence="4">Multi-pass membrane protein</topology>
    </subcellularLocation>
</comment>
<keyword evidence="6" id="KW-1185">Reference proteome</keyword>
<keyword evidence="3 4" id="KW-0472">Membrane</keyword>
<keyword evidence="1 4" id="KW-0812">Transmembrane</keyword>
<proteinExistence type="inferred from homology"/>
<feature type="transmembrane region" description="Helical" evidence="4">
    <location>
        <begin position="159"/>
        <end position="179"/>
    </location>
</feature>
<comment type="similarity">
    <text evidence="4">Belongs to the copper transporter (Ctr) (TC 1.A.56) family. SLC31A subfamily.</text>
</comment>
<sequence>MPGDTSTGSSNSTMVMMQSVFQNARATPLYSTAWTPSSTGAYAGTCIFLILLAALMRALLAGKTYLEARWLNRELARRYVVVNGGRPPLAQRLSHDSTAKHVVLSENGVEEDVVVVGRRKTIARPWRVSVDPLRALVDMVIAGVGYLLMLAVMTMNVGYFASVLGGTFLGSLLLGRFTALPDH</sequence>
<dbReference type="PANTHER" id="PTHR12483">
    <property type="entry name" value="SOLUTE CARRIER FAMILY 31 COPPER TRANSPORTERS"/>
    <property type="match status" value="1"/>
</dbReference>
<dbReference type="InterPro" id="IPR007274">
    <property type="entry name" value="Cop_transporter"/>
</dbReference>
<keyword evidence="4" id="KW-0406">Ion transport</keyword>
<gene>
    <name evidence="5" type="ORF">CONLIGDRAFT_653663</name>
</gene>
<reference evidence="5 6" key="1">
    <citation type="submission" date="2016-10" db="EMBL/GenBank/DDBJ databases">
        <title>Draft genome sequence of Coniochaeta ligniaria NRRL30616, a lignocellulolytic fungus for bioabatement of inhibitors in plant biomass hydrolysates.</title>
        <authorList>
            <consortium name="DOE Joint Genome Institute"/>
            <person name="Jimenez D.J."/>
            <person name="Hector R.E."/>
            <person name="Riley R."/>
            <person name="Sun H."/>
            <person name="Grigoriev I.V."/>
            <person name="Van Elsas J.D."/>
            <person name="Nichols N.N."/>
        </authorList>
    </citation>
    <scope>NUCLEOTIDE SEQUENCE [LARGE SCALE GENOMIC DNA]</scope>
    <source>
        <strain evidence="5 6">NRRL 30616</strain>
    </source>
</reference>
<dbReference type="Proteomes" id="UP000182658">
    <property type="component" value="Unassembled WGS sequence"/>
</dbReference>
<name>A0A1J7IUM4_9PEZI</name>
<organism evidence="5 6">
    <name type="scientific">Coniochaeta ligniaria NRRL 30616</name>
    <dbReference type="NCBI Taxonomy" id="1408157"/>
    <lineage>
        <taxon>Eukaryota</taxon>
        <taxon>Fungi</taxon>
        <taxon>Dikarya</taxon>
        <taxon>Ascomycota</taxon>
        <taxon>Pezizomycotina</taxon>
        <taxon>Sordariomycetes</taxon>
        <taxon>Sordariomycetidae</taxon>
        <taxon>Coniochaetales</taxon>
        <taxon>Coniochaetaceae</taxon>
        <taxon>Coniochaeta</taxon>
    </lineage>
</organism>
<keyword evidence="4" id="KW-0813">Transport</keyword>
<evidence type="ECO:0000256" key="4">
    <source>
        <dbReference type="RuleBase" id="RU367022"/>
    </source>
</evidence>
<evidence type="ECO:0000256" key="2">
    <source>
        <dbReference type="ARBA" id="ARBA00022989"/>
    </source>
</evidence>
<feature type="transmembrane region" description="Helical" evidence="4">
    <location>
        <begin position="40"/>
        <end position="60"/>
    </location>
</feature>
<evidence type="ECO:0000256" key="1">
    <source>
        <dbReference type="ARBA" id="ARBA00022692"/>
    </source>
</evidence>
<evidence type="ECO:0000256" key="3">
    <source>
        <dbReference type="ARBA" id="ARBA00023136"/>
    </source>
</evidence>
<dbReference type="OrthoDB" id="73901at2759"/>
<accession>A0A1J7IUM4</accession>
<dbReference type="AlphaFoldDB" id="A0A1J7IUM4"/>
<dbReference type="PANTHER" id="PTHR12483:SF120">
    <property type="entry name" value="HIGH-AFFINITY COPPER TRANSPORTER CTRA2"/>
    <property type="match status" value="1"/>
</dbReference>
<keyword evidence="4" id="KW-0187">Copper transport</keyword>